<gene>
    <name evidence="2" type="ORF">SAMN04487995_2763</name>
</gene>
<feature type="transmembrane region" description="Helical" evidence="1">
    <location>
        <begin position="222"/>
        <end position="242"/>
    </location>
</feature>
<dbReference type="STRING" id="408657.SAMN04487995_2763"/>
<dbReference type="OrthoDB" id="9778801at2"/>
<evidence type="ECO:0000313" key="2">
    <source>
        <dbReference type="EMBL" id="SEI96242.1"/>
    </source>
</evidence>
<sequence>MNLETIHSCLYKARVTHHRLHPKKHKFHYNIFMFYLDLDELDFIAQKLRWLSRNRFNLFNFRDADHLELPREKPDKSKKIREHITTYLAEHGVNIGHGRIMLLTNLCTLGYQFNPVSFYVCYDEHENPVCSIAEVCNTFKEMKAYFLGNETLIADKFHLNTFKNFYVSPFIDLDCYFDFNIKIPDKQLNIAVNDYNENGELFFLSNLKGRREALTDKNMIRYFFSIPMITMQITWLIHWQAFKIWTKKIAFRKKADNPELQTDVFRSYSS</sequence>
<keyword evidence="1" id="KW-1133">Transmembrane helix</keyword>
<dbReference type="InterPro" id="IPR010775">
    <property type="entry name" value="DUF1365"/>
</dbReference>
<organism evidence="2 3">
    <name type="scientific">Dyadobacter koreensis</name>
    <dbReference type="NCBI Taxonomy" id="408657"/>
    <lineage>
        <taxon>Bacteria</taxon>
        <taxon>Pseudomonadati</taxon>
        <taxon>Bacteroidota</taxon>
        <taxon>Cytophagia</taxon>
        <taxon>Cytophagales</taxon>
        <taxon>Spirosomataceae</taxon>
        <taxon>Dyadobacter</taxon>
    </lineage>
</organism>
<protein>
    <recommendedName>
        <fullName evidence="4">DUF1365 domain-containing protein</fullName>
    </recommendedName>
</protein>
<evidence type="ECO:0000313" key="3">
    <source>
        <dbReference type="Proteomes" id="UP000199532"/>
    </source>
</evidence>
<dbReference type="Pfam" id="PF07103">
    <property type="entry name" value="DUF1365"/>
    <property type="match status" value="1"/>
</dbReference>
<proteinExistence type="predicted"/>
<reference evidence="2 3" key="1">
    <citation type="submission" date="2016-10" db="EMBL/GenBank/DDBJ databases">
        <authorList>
            <person name="de Groot N.N."/>
        </authorList>
    </citation>
    <scope>NUCLEOTIDE SEQUENCE [LARGE SCALE GENOMIC DNA]</scope>
    <source>
        <strain evidence="2 3">DSM 19938</strain>
    </source>
</reference>
<dbReference type="PANTHER" id="PTHR33973">
    <property type="entry name" value="OS07G0153300 PROTEIN"/>
    <property type="match status" value="1"/>
</dbReference>
<dbReference type="Proteomes" id="UP000199532">
    <property type="component" value="Unassembled WGS sequence"/>
</dbReference>
<dbReference type="PANTHER" id="PTHR33973:SF4">
    <property type="entry name" value="OS07G0153300 PROTEIN"/>
    <property type="match status" value="1"/>
</dbReference>
<evidence type="ECO:0000256" key="1">
    <source>
        <dbReference type="SAM" id="Phobius"/>
    </source>
</evidence>
<keyword evidence="1" id="KW-0472">Membrane</keyword>
<evidence type="ECO:0008006" key="4">
    <source>
        <dbReference type="Google" id="ProtNLM"/>
    </source>
</evidence>
<name>A0A1H6V7F6_9BACT</name>
<dbReference type="EMBL" id="FNXY01000004">
    <property type="protein sequence ID" value="SEI96242.1"/>
    <property type="molecule type" value="Genomic_DNA"/>
</dbReference>
<keyword evidence="1" id="KW-0812">Transmembrane</keyword>
<keyword evidence="3" id="KW-1185">Reference proteome</keyword>
<accession>A0A1H6V7F6</accession>
<dbReference type="RefSeq" id="WP_090335742.1">
    <property type="nucleotide sequence ID" value="NZ_FNXY01000004.1"/>
</dbReference>
<dbReference type="AlphaFoldDB" id="A0A1H6V7F6"/>